<dbReference type="PANTHER" id="PTHR36305">
    <property type="entry name" value="PHOSPHATIDYLGLYCEROPHOSPHATASE A"/>
    <property type="match status" value="1"/>
</dbReference>
<feature type="transmembrane region" description="Helical" evidence="1">
    <location>
        <begin position="41"/>
        <end position="59"/>
    </location>
</feature>
<name>A0ABX4LMV4_9BACT</name>
<keyword evidence="4" id="KW-1185">Reference proteome</keyword>
<dbReference type="PIRSF" id="PIRSF006162">
    <property type="entry name" value="PgpA"/>
    <property type="match status" value="1"/>
</dbReference>
<reference evidence="3 4" key="1">
    <citation type="submission" date="2017-09" db="EMBL/GenBank/DDBJ databases">
        <authorList>
            <person name="Perez-Cataluna A."/>
            <person name="Figueras M.J."/>
            <person name="Salas-Masso N."/>
        </authorList>
    </citation>
    <scope>NUCLEOTIDE SEQUENCE [LARGE SCALE GENOMIC DNA]</scope>
    <source>
        <strain evidence="3 4">F138-33</strain>
    </source>
</reference>
<dbReference type="SUPFAM" id="SSF101307">
    <property type="entry name" value="YutG-like"/>
    <property type="match status" value="1"/>
</dbReference>
<organism evidence="3 4">
    <name type="scientific">Malaciobacter canalis</name>
    <dbReference type="NCBI Taxonomy" id="1912871"/>
    <lineage>
        <taxon>Bacteria</taxon>
        <taxon>Pseudomonadati</taxon>
        <taxon>Campylobacterota</taxon>
        <taxon>Epsilonproteobacteria</taxon>
        <taxon>Campylobacterales</taxon>
        <taxon>Arcobacteraceae</taxon>
        <taxon>Malaciobacter</taxon>
    </lineage>
</organism>
<keyword evidence="1" id="KW-0812">Transmembrane</keyword>
<proteinExistence type="predicted"/>
<keyword evidence="1" id="KW-0472">Membrane</keyword>
<evidence type="ECO:0000313" key="4">
    <source>
        <dbReference type="Proteomes" id="UP000221384"/>
    </source>
</evidence>
<feature type="domain" description="YutG/PgpA" evidence="2">
    <location>
        <begin position="7"/>
        <end position="145"/>
    </location>
</feature>
<evidence type="ECO:0000256" key="1">
    <source>
        <dbReference type="SAM" id="Phobius"/>
    </source>
</evidence>
<dbReference type="InterPro" id="IPR007686">
    <property type="entry name" value="YutG/PgpA"/>
</dbReference>
<protein>
    <submittedName>
        <fullName evidence="3">Phosphatidylglycerophosphatase A</fullName>
    </submittedName>
</protein>
<gene>
    <name evidence="3" type="ORF">CPG37_12705</name>
</gene>
<dbReference type="RefSeq" id="WP_099335275.1">
    <property type="nucleotide sequence ID" value="NZ_CP042812.1"/>
</dbReference>
<feature type="transmembrane region" description="Helical" evidence="1">
    <location>
        <begin position="7"/>
        <end position="35"/>
    </location>
</feature>
<dbReference type="EMBL" id="NWVW01000021">
    <property type="protein sequence ID" value="PHO08777.1"/>
    <property type="molecule type" value="Genomic_DNA"/>
</dbReference>
<dbReference type="InterPro" id="IPR026037">
    <property type="entry name" value="PgpA"/>
</dbReference>
<keyword evidence="1" id="KW-1133">Transmembrane helix</keyword>
<dbReference type="Pfam" id="PF04608">
    <property type="entry name" value="PgpA"/>
    <property type="match status" value="1"/>
</dbReference>
<dbReference type="PANTHER" id="PTHR36305:SF1">
    <property type="entry name" value="PHOSPHATIDYLGLYCEROPHOSPHATASE A"/>
    <property type="match status" value="1"/>
</dbReference>
<accession>A0ABX4LMV4</accession>
<dbReference type="InterPro" id="IPR036681">
    <property type="entry name" value="PgpA-like_sf"/>
</dbReference>
<comment type="caution">
    <text evidence="3">The sequence shown here is derived from an EMBL/GenBank/DDBJ whole genome shotgun (WGS) entry which is preliminary data.</text>
</comment>
<sequence>MDLRKFFLTVGFSGLSPIAPGTVGSFVSLIIGIFLIQYIPASTFFLIALLISVIAAKQIDLYEKEIGIHDSKEIVIDELAGMWITLSICGINSSNIVIMSILAFLFFRLFDIWKPSIIGKIDRDVKGGWGVMGDDILAGIFAGISTAGTYFLIEKYILPII</sequence>
<feature type="transmembrane region" description="Helical" evidence="1">
    <location>
        <begin position="136"/>
        <end position="153"/>
    </location>
</feature>
<dbReference type="CDD" id="cd06971">
    <property type="entry name" value="PgpA"/>
    <property type="match status" value="1"/>
</dbReference>
<evidence type="ECO:0000313" key="3">
    <source>
        <dbReference type="EMBL" id="PHO08777.1"/>
    </source>
</evidence>
<evidence type="ECO:0000259" key="2">
    <source>
        <dbReference type="Pfam" id="PF04608"/>
    </source>
</evidence>
<dbReference type="Proteomes" id="UP000221384">
    <property type="component" value="Unassembled WGS sequence"/>
</dbReference>
<feature type="transmembrane region" description="Helical" evidence="1">
    <location>
        <begin position="80"/>
        <end position="107"/>
    </location>
</feature>